<dbReference type="SUPFAM" id="SSF53474">
    <property type="entry name" value="alpha/beta-Hydrolases"/>
    <property type="match status" value="1"/>
</dbReference>
<proteinExistence type="predicted"/>
<dbReference type="InterPro" id="IPR029058">
    <property type="entry name" value="AB_hydrolase_fold"/>
</dbReference>
<dbReference type="PANTHER" id="PTHR48098:SF6">
    <property type="entry name" value="FERRI-BACILLIBACTIN ESTERASE BESA"/>
    <property type="match status" value="1"/>
</dbReference>
<evidence type="ECO:0000313" key="1">
    <source>
        <dbReference type="EMBL" id="UOR11209.1"/>
    </source>
</evidence>
<accession>A0ABY4H9D1</accession>
<organism evidence="1 2">
    <name type="scientific">Halobacillus amylolyticus</name>
    <dbReference type="NCBI Taxonomy" id="2932259"/>
    <lineage>
        <taxon>Bacteria</taxon>
        <taxon>Bacillati</taxon>
        <taxon>Bacillota</taxon>
        <taxon>Bacilli</taxon>
        <taxon>Bacillales</taxon>
        <taxon>Bacillaceae</taxon>
        <taxon>Halobacillus</taxon>
    </lineage>
</organism>
<dbReference type="EMBL" id="CP095075">
    <property type="protein sequence ID" value="UOR11209.1"/>
    <property type="molecule type" value="Genomic_DNA"/>
</dbReference>
<gene>
    <name evidence="1" type="ORF">MUO15_16645</name>
</gene>
<dbReference type="Proteomes" id="UP000830326">
    <property type="component" value="Chromosome"/>
</dbReference>
<dbReference type="GO" id="GO:0016787">
    <property type="term" value="F:hydrolase activity"/>
    <property type="evidence" value="ECO:0007669"/>
    <property type="project" value="UniProtKB-KW"/>
</dbReference>
<name>A0ABY4H9D1_9BACI</name>
<keyword evidence="2" id="KW-1185">Reference proteome</keyword>
<dbReference type="PANTHER" id="PTHR48098">
    <property type="entry name" value="ENTEROCHELIN ESTERASE-RELATED"/>
    <property type="match status" value="1"/>
</dbReference>
<dbReference type="Gene3D" id="3.40.50.1820">
    <property type="entry name" value="alpha/beta hydrolase"/>
    <property type="match status" value="1"/>
</dbReference>
<sequence>MLEKFKMFIPPFGQERMIRIYLPTKYYKENIRFPVLYMHDGQNVFEDHDAIGGVSLGLKDYLDDKELDVIVVAIDTSLIKEDRVNEYCPWAGGEFSKVITGKDSDLGGKGGGYIEFIINELKPLIDHKYRTLEHDTSMAGISLGGLITTYAACCYPDTFSKVGVLSSAFWRNQEEIEKLIHVSDLSKVDRFYLDCGTRETRDDWINSKFFACNQSVYEMVSKKVAKTKFEIVEGAEHHYSFFQQRVSDVIAYLFPGSSNER</sequence>
<reference evidence="1" key="1">
    <citation type="submission" date="2022-04" db="EMBL/GenBank/DDBJ databases">
        <title>Halobacillus sp. isolated from saltern.</title>
        <authorList>
            <person name="Won M."/>
            <person name="Lee C.-M."/>
            <person name="Woen H.-Y."/>
            <person name="Kwon S.-W."/>
        </authorList>
    </citation>
    <scope>NUCLEOTIDE SEQUENCE</scope>
    <source>
        <strain evidence="1">SSHM10-5</strain>
    </source>
</reference>
<keyword evidence="1" id="KW-0378">Hydrolase</keyword>
<dbReference type="InterPro" id="IPR000801">
    <property type="entry name" value="Esterase-like"/>
</dbReference>
<dbReference type="Pfam" id="PF00756">
    <property type="entry name" value="Esterase"/>
    <property type="match status" value="1"/>
</dbReference>
<protein>
    <submittedName>
        <fullName evidence="1">Alpha/beta hydrolase-fold protein</fullName>
    </submittedName>
</protein>
<evidence type="ECO:0000313" key="2">
    <source>
        <dbReference type="Proteomes" id="UP000830326"/>
    </source>
</evidence>
<dbReference type="RefSeq" id="WP_245030994.1">
    <property type="nucleotide sequence ID" value="NZ_CP095075.1"/>
</dbReference>
<dbReference type="InterPro" id="IPR050583">
    <property type="entry name" value="Mycobacterial_A85_antigen"/>
</dbReference>